<sequence length="326" mass="34505">MRGRRTLRSPAMGAVLVALLGGSAAEAQLLPNLPIHKRERPDCSQEKPVYGLYRNKYYGYYPTCWRQFPPGWGCPSNEAPNWEADLARLPLDIPEEGGLGYDDFGAGGLGAEDEDPFRGNGRDDLLPELPPARSPFDLDRPDSGASPFEMPGRSRSPFEDPFEPRTPTVPDSEPGNRPAAPSPFDLPGASTSPGSVPPPSELPSVAPPVSEAGRGASSPRGASMPELAVLPDSRPRPISLPALPSPSATGPMAGTEVVYPASLPPSTTPGIPSGMVRGEAPIGARGIIVSEPDDPPYTVGDPVIMGGEYEPRPRRGFLSGLFGRRN</sequence>
<feature type="compositionally biased region" description="Basic and acidic residues" evidence="1">
    <location>
        <begin position="116"/>
        <end position="125"/>
    </location>
</feature>
<dbReference type="Proteomes" id="UP000280296">
    <property type="component" value="Unassembled WGS sequence"/>
</dbReference>
<organism evidence="3 4">
    <name type="scientific">Tautonia sociabilis</name>
    <dbReference type="NCBI Taxonomy" id="2080755"/>
    <lineage>
        <taxon>Bacteria</taxon>
        <taxon>Pseudomonadati</taxon>
        <taxon>Planctomycetota</taxon>
        <taxon>Planctomycetia</taxon>
        <taxon>Isosphaerales</taxon>
        <taxon>Isosphaeraceae</taxon>
        <taxon>Tautonia</taxon>
    </lineage>
</organism>
<dbReference type="EMBL" id="RYZH01000002">
    <property type="protein sequence ID" value="RUL89563.1"/>
    <property type="molecule type" value="Genomic_DNA"/>
</dbReference>
<keyword evidence="2" id="KW-0732">Signal</keyword>
<name>A0A432MPZ9_9BACT</name>
<evidence type="ECO:0000256" key="2">
    <source>
        <dbReference type="SAM" id="SignalP"/>
    </source>
</evidence>
<reference evidence="3 4" key="1">
    <citation type="submission" date="2018-12" db="EMBL/GenBank/DDBJ databases">
        <authorList>
            <person name="Toschakov S.V."/>
        </authorList>
    </citation>
    <scope>NUCLEOTIDE SEQUENCE [LARGE SCALE GENOMIC DNA]</scope>
    <source>
        <strain evidence="3 4">GM2012</strain>
    </source>
</reference>
<feature type="compositionally biased region" description="Low complexity" evidence="1">
    <location>
        <begin position="236"/>
        <end position="248"/>
    </location>
</feature>
<feature type="region of interest" description="Disordered" evidence="1">
    <location>
        <begin position="287"/>
        <end position="326"/>
    </location>
</feature>
<evidence type="ECO:0000313" key="3">
    <source>
        <dbReference type="EMBL" id="RUL89563.1"/>
    </source>
</evidence>
<evidence type="ECO:0000256" key="1">
    <source>
        <dbReference type="SAM" id="MobiDB-lite"/>
    </source>
</evidence>
<feature type="compositionally biased region" description="Low complexity" evidence="1">
    <location>
        <begin position="316"/>
        <end position="326"/>
    </location>
</feature>
<gene>
    <name evidence="3" type="ORF">TsocGM_01980</name>
</gene>
<feature type="compositionally biased region" description="Gly residues" evidence="1">
    <location>
        <begin position="98"/>
        <end position="110"/>
    </location>
</feature>
<keyword evidence="4" id="KW-1185">Reference proteome</keyword>
<comment type="caution">
    <text evidence="3">The sequence shown here is derived from an EMBL/GenBank/DDBJ whole genome shotgun (WGS) entry which is preliminary data.</text>
</comment>
<feature type="region of interest" description="Disordered" evidence="1">
    <location>
        <begin position="98"/>
        <end position="275"/>
    </location>
</feature>
<evidence type="ECO:0000313" key="4">
    <source>
        <dbReference type="Proteomes" id="UP000280296"/>
    </source>
</evidence>
<accession>A0A432MPZ9</accession>
<reference evidence="3 4" key="2">
    <citation type="submission" date="2019-01" db="EMBL/GenBank/DDBJ databases">
        <title>Tautonia sociabilis, a novel thermotolerant planctomycete of Isosphaeraceae family, isolated from a 4000 m deep subterranean habitat.</title>
        <authorList>
            <person name="Kovaleva O.L."/>
            <person name="Elcheninov A.G."/>
            <person name="Van Heerden E."/>
            <person name="Toshchakov S.V."/>
            <person name="Novikov A."/>
            <person name="Bonch-Osmolovskaya E.A."/>
            <person name="Kublanov I.V."/>
        </authorList>
    </citation>
    <scope>NUCLEOTIDE SEQUENCE [LARGE SCALE GENOMIC DNA]</scope>
    <source>
        <strain evidence="3 4">GM2012</strain>
    </source>
</reference>
<dbReference type="AlphaFoldDB" id="A0A432MPZ9"/>
<feature type="chain" id="PRO_5018986215" evidence="2">
    <location>
        <begin position="28"/>
        <end position="326"/>
    </location>
</feature>
<dbReference type="OrthoDB" id="292529at2"/>
<feature type="signal peptide" evidence="2">
    <location>
        <begin position="1"/>
        <end position="27"/>
    </location>
</feature>
<protein>
    <submittedName>
        <fullName evidence="3">Uncharacterized protein</fullName>
    </submittedName>
</protein>
<proteinExistence type="predicted"/>
<dbReference type="RefSeq" id="WP_126723639.1">
    <property type="nucleotide sequence ID" value="NZ_RYZH01000002.1"/>
</dbReference>